<dbReference type="OrthoDB" id="10451111at2759"/>
<evidence type="ECO:0000313" key="3">
    <source>
        <dbReference type="EMBL" id="KAE8966960.1"/>
    </source>
</evidence>
<dbReference type="AlphaFoldDB" id="A0A6A3HCC8"/>
<reference evidence="5 7" key="1">
    <citation type="submission" date="2018-09" db="EMBL/GenBank/DDBJ databases">
        <title>Genomic investigation of the strawberry pathogen Phytophthora fragariae indicates pathogenicity is determined by transcriptional variation in three key races.</title>
        <authorList>
            <person name="Adams T.M."/>
            <person name="Armitage A.D."/>
            <person name="Sobczyk M.K."/>
            <person name="Bates H.J."/>
            <person name="Dunwell J.M."/>
            <person name="Nellist C.F."/>
            <person name="Harrison R.J."/>
        </authorList>
    </citation>
    <scope>NUCLEOTIDE SEQUENCE [LARGE SCALE GENOMIC DNA]</scope>
    <source>
        <strain evidence="2 5">SCRP249</strain>
        <strain evidence="3 7">SCRP324</strain>
        <strain evidence="4 6">SCRP333</strain>
    </source>
</reference>
<gene>
    <name evidence="2" type="ORF">PR001_g29268</name>
    <name evidence="3" type="ORF">PR002_g28211</name>
    <name evidence="4" type="ORF">PR003_g30427</name>
</gene>
<evidence type="ECO:0000256" key="1">
    <source>
        <dbReference type="SAM" id="MobiDB-lite"/>
    </source>
</evidence>
<evidence type="ECO:0000313" key="2">
    <source>
        <dbReference type="EMBL" id="KAE8963771.1"/>
    </source>
</evidence>
<evidence type="ECO:0000313" key="6">
    <source>
        <dbReference type="Proteomes" id="UP000434957"/>
    </source>
</evidence>
<dbReference type="EMBL" id="QXFT01005654">
    <property type="protein sequence ID" value="KAE9271726.1"/>
    <property type="molecule type" value="Genomic_DNA"/>
</dbReference>
<feature type="region of interest" description="Disordered" evidence="1">
    <location>
        <begin position="1"/>
        <end position="65"/>
    </location>
</feature>
<dbReference type="EMBL" id="QXFU01004809">
    <property type="protein sequence ID" value="KAE8966960.1"/>
    <property type="molecule type" value="Genomic_DNA"/>
</dbReference>
<sequence length="140" mass="14537">MGSREGERTTGAVSGRLRTQKPMTAAHQRARKKRRAAARAVEGEEIQDGMQEAAGARMQEVAGQDAAGSRMQKAAAAWMQEAAGAGMQEAAGGGLLVMSTVTAGHLLRAGPGLNGPLNYVLMDGTAVINVKTICEFVLSV</sequence>
<protein>
    <submittedName>
        <fullName evidence="3">Uncharacterized protein</fullName>
    </submittedName>
</protein>
<keyword evidence="6" id="KW-1185">Reference proteome</keyword>
<dbReference type="Proteomes" id="UP000429607">
    <property type="component" value="Unassembled WGS sequence"/>
</dbReference>
<feature type="compositionally biased region" description="Basic residues" evidence="1">
    <location>
        <begin position="28"/>
        <end position="37"/>
    </location>
</feature>
<name>A0A6A3HCC8_9STRA</name>
<dbReference type="EMBL" id="QXFV01005745">
    <property type="protein sequence ID" value="KAE8963771.1"/>
    <property type="molecule type" value="Genomic_DNA"/>
</dbReference>
<accession>A0A6A3HCC8</accession>
<dbReference type="Proteomes" id="UP000434957">
    <property type="component" value="Unassembled WGS sequence"/>
</dbReference>
<evidence type="ECO:0000313" key="5">
    <source>
        <dbReference type="Proteomes" id="UP000429607"/>
    </source>
</evidence>
<evidence type="ECO:0000313" key="7">
    <source>
        <dbReference type="Proteomes" id="UP000435112"/>
    </source>
</evidence>
<organism evidence="3 7">
    <name type="scientific">Phytophthora rubi</name>
    <dbReference type="NCBI Taxonomy" id="129364"/>
    <lineage>
        <taxon>Eukaryota</taxon>
        <taxon>Sar</taxon>
        <taxon>Stramenopiles</taxon>
        <taxon>Oomycota</taxon>
        <taxon>Peronosporomycetes</taxon>
        <taxon>Peronosporales</taxon>
        <taxon>Peronosporaceae</taxon>
        <taxon>Phytophthora</taxon>
    </lineage>
</organism>
<dbReference type="Proteomes" id="UP000435112">
    <property type="component" value="Unassembled WGS sequence"/>
</dbReference>
<evidence type="ECO:0000313" key="4">
    <source>
        <dbReference type="EMBL" id="KAE9271726.1"/>
    </source>
</evidence>
<comment type="caution">
    <text evidence="3">The sequence shown here is derived from an EMBL/GenBank/DDBJ whole genome shotgun (WGS) entry which is preliminary data.</text>
</comment>
<proteinExistence type="predicted"/>